<dbReference type="Pfam" id="PF06722">
    <property type="entry name" value="EryCIII-like_C"/>
    <property type="match status" value="1"/>
</dbReference>
<evidence type="ECO:0000256" key="1">
    <source>
        <dbReference type="ARBA" id="ARBA00006962"/>
    </source>
</evidence>
<dbReference type="InterPro" id="IPR002213">
    <property type="entry name" value="UDP_glucos_trans"/>
</dbReference>
<evidence type="ECO:0000256" key="4">
    <source>
        <dbReference type="SAM" id="SignalP"/>
    </source>
</evidence>
<proteinExistence type="inferred from homology"/>
<gene>
    <name evidence="7" type="primary">xanG</name>
</gene>
<feature type="chain" id="PRO_5038849767" evidence="4">
    <location>
        <begin position="24"/>
        <end position="391"/>
    </location>
</feature>
<dbReference type="GO" id="GO:0017000">
    <property type="term" value="P:antibiotic biosynthetic process"/>
    <property type="evidence" value="ECO:0007669"/>
    <property type="project" value="UniProtKB-ARBA"/>
</dbReference>
<keyword evidence="4" id="KW-0732">Signal</keyword>
<feature type="domain" description="Erythromycin biosynthesis protein CIII-like C-terminal" evidence="5">
    <location>
        <begin position="252"/>
        <end position="383"/>
    </location>
</feature>
<sequence>MRVLFTTWAWPSHLYALVPMAWAFRAAGHDVLVASQPALYDEIVRTGLPAVSVGTDVDAVEMVRGYVLPTANDPADGGGQAPRSGKGPRAMQMFYAHADSMTDDLAQLARDWHADAVVFEPTALAGPLAAAAAGVPAVRLLYGTDLMARARGLLPQVLAPLAERNGVGAFDPFGLLTVDPCPDDFQVPVDHPRLAMRYVPFNGPGGPLHPPLGPPGTAQRRIVVTWGHTMARLAPERFLAGAVARALAGPGTEVVLAVTAGQAALLGDLPGEVRIVEDTPLHLLVDGADLVVAHGGAGTVLTSLRAGVPLLLVPQLPDHLGHSGRVLATGAGEVLTRDEATPERLRAEADKLIGSAAHRAAANKLREQMLGLPSPAELVAEIESRVVACAG</sequence>
<dbReference type="GO" id="GO:0008194">
    <property type="term" value="F:UDP-glycosyltransferase activity"/>
    <property type="evidence" value="ECO:0007669"/>
    <property type="project" value="InterPro"/>
</dbReference>
<comment type="similarity">
    <text evidence="1">Belongs to the glycosyltransferase 28 family.</text>
</comment>
<feature type="domain" description="Erythromycin biosynthesis protein CIII-like N-terminal" evidence="6">
    <location>
        <begin position="22"/>
        <end position="227"/>
    </location>
</feature>
<evidence type="ECO:0000256" key="2">
    <source>
        <dbReference type="ARBA" id="ARBA00022676"/>
    </source>
</evidence>
<feature type="signal peptide" evidence="4">
    <location>
        <begin position="1"/>
        <end position="23"/>
    </location>
</feature>
<keyword evidence="2" id="KW-0328">Glycosyltransferase</keyword>
<evidence type="ECO:0000313" key="7">
    <source>
        <dbReference type="EMBL" id="ADE22284.1"/>
    </source>
</evidence>
<dbReference type="AlphaFoldDB" id="I1SKV2"/>
<evidence type="ECO:0000259" key="5">
    <source>
        <dbReference type="Pfam" id="PF06722"/>
    </source>
</evidence>
<name>I1SKV2_9ACTN</name>
<dbReference type="SUPFAM" id="SSF53756">
    <property type="entry name" value="UDP-Glycosyltransferase/glycogen phosphorylase"/>
    <property type="match status" value="1"/>
</dbReference>
<protein>
    <submittedName>
        <fullName evidence="7">Putative inactive gylcosyltransferase</fullName>
    </submittedName>
</protein>
<dbReference type="CDD" id="cd03784">
    <property type="entry name" value="GT1_Gtf-like"/>
    <property type="match status" value="1"/>
</dbReference>
<organism evidence="7">
    <name type="scientific">Streptomyces flavogriseus</name>
    <dbReference type="NCBI Taxonomy" id="67299"/>
    <lineage>
        <taxon>Bacteria</taxon>
        <taxon>Bacillati</taxon>
        <taxon>Actinomycetota</taxon>
        <taxon>Actinomycetes</taxon>
        <taxon>Kitasatosporales</taxon>
        <taxon>Streptomycetaceae</taxon>
        <taxon>Streptomyces</taxon>
    </lineage>
</organism>
<dbReference type="Gene3D" id="3.40.50.2000">
    <property type="entry name" value="Glycogen Phosphorylase B"/>
    <property type="match status" value="2"/>
</dbReference>
<dbReference type="InterPro" id="IPR050426">
    <property type="entry name" value="Glycosyltransferase_28"/>
</dbReference>
<dbReference type="InterPro" id="IPR048284">
    <property type="entry name" value="EryCIII-like_N"/>
</dbReference>
<dbReference type="EMBL" id="GQ421798">
    <property type="protein sequence ID" value="ADE22284.1"/>
    <property type="molecule type" value="Genomic_DNA"/>
</dbReference>
<reference evidence="7" key="1">
    <citation type="journal article" date="2012" name="Chem. Biol.">
        <title>Unveiling the post-PKS redox tailoring steps in biosynthesis of the type II polyketide antitumor antibiotic xantholipin.</title>
        <authorList>
            <person name="Zhang W."/>
            <person name="Wang L."/>
            <person name="Kong L."/>
            <person name="Wang T."/>
            <person name="Chu Y."/>
            <person name="Deng Z."/>
            <person name="You D."/>
        </authorList>
    </citation>
    <scope>NUCLEOTIDE SEQUENCE</scope>
    <source>
        <strain evidence="7">SIIA-A02191</strain>
    </source>
</reference>
<keyword evidence="3 7" id="KW-0808">Transferase</keyword>
<dbReference type="GO" id="GO:0016758">
    <property type="term" value="F:hexosyltransferase activity"/>
    <property type="evidence" value="ECO:0007669"/>
    <property type="project" value="UniProtKB-ARBA"/>
</dbReference>
<accession>I1SKV2</accession>
<dbReference type="Pfam" id="PF21036">
    <property type="entry name" value="EryCIII-like_N"/>
    <property type="match status" value="1"/>
</dbReference>
<evidence type="ECO:0000259" key="6">
    <source>
        <dbReference type="Pfam" id="PF21036"/>
    </source>
</evidence>
<dbReference type="PANTHER" id="PTHR48050:SF13">
    <property type="entry name" value="STEROL 3-BETA-GLUCOSYLTRANSFERASE UGT80A2"/>
    <property type="match status" value="1"/>
</dbReference>
<dbReference type="PANTHER" id="PTHR48050">
    <property type="entry name" value="STEROL 3-BETA-GLUCOSYLTRANSFERASE"/>
    <property type="match status" value="1"/>
</dbReference>
<evidence type="ECO:0000256" key="3">
    <source>
        <dbReference type="ARBA" id="ARBA00022679"/>
    </source>
</evidence>
<dbReference type="InterPro" id="IPR010610">
    <property type="entry name" value="EryCIII-like_C"/>
</dbReference>